<evidence type="ECO:0000256" key="1">
    <source>
        <dbReference type="SAM" id="MobiDB-lite"/>
    </source>
</evidence>
<accession>A0A5E6UAQ4</accession>
<evidence type="ECO:0000313" key="2">
    <source>
        <dbReference type="EMBL" id="VVN02111.1"/>
    </source>
</evidence>
<protein>
    <recommendedName>
        <fullName evidence="4">Phage infection protein</fullName>
    </recommendedName>
</protein>
<dbReference type="AlphaFoldDB" id="A0A5E6UAQ4"/>
<proteinExistence type="predicted"/>
<name>A0A5E6UAQ4_PSEFL</name>
<sequence>MNRACPINKGEYMKTADLGLAIAFLAATGFIATHAVATDVHAEPDAVAGRENNAPDEMSPPVQQYRARSAPTRIAEGGSDRLIERRVAEGGSDRLIERRVAEGGSDRLIERRVAEGGSDRLIERRVAEGGSDRLIERRVADVGNVYGSGMNINAHFSMD</sequence>
<evidence type="ECO:0008006" key="4">
    <source>
        <dbReference type="Google" id="ProtNLM"/>
    </source>
</evidence>
<feature type="region of interest" description="Disordered" evidence="1">
    <location>
        <begin position="49"/>
        <end position="71"/>
    </location>
</feature>
<reference evidence="2 3" key="1">
    <citation type="submission" date="2019-09" db="EMBL/GenBank/DDBJ databases">
        <authorList>
            <person name="Chandra G."/>
            <person name="Truman W A."/>
        </authorList>
    </citation>
    <scope>NUCLEOTIDE SEQUENCE [LARGE SCALE GENOMIC DNA]</scope>
    <source>
        <strain evidence="2">PS662</strain>
    </source>
</reference>
<gene>
    <name evidence="2" type="ORF">PS662_03402</name>
</gene>
<dbReference type="EMBL" id="CABVHK010000011">
    <property type="protein sequence ID" value="VVN02111.1"/>
    <property type="molecule type" value="Genomic_DNA"/>
</dbReference>
<evidence type="ECO:0000313" key="3">
    <source>
        <dbReference type="Proteomes" id="UP000326953"/>
    </source>
</evidence>
<organism evidence="2 3">
    <name type="scientific">Pseudomonas fluorescens</name>
    <dbReference type="NCBI Taxonomy" id="294"/>
    <lineage>
        <taxon>Bacteria</taxon>
        <taxon>Pseudomonadati</taxon>
        <taxon>Pseudomonadota</taxon>
        <taxon>Gammaproteobacteria</taxon>
        <taxon>Pseudomonadales</taxon>
        <taxon>Pseudomonadaceae</taxon>
        <taxon>Pseudomonas</taxon>
    </lineage>
</organism>
<dbReference type="Proteomes" id="UP000326953">
    <property type="component" value="Unassembled WGS sequence"/>
</dbReference>